<dbReference type="InterPro" id="IPR051909">
    <property type="entry name" value="MFP_Cation_Efflux"/>
</dbReference>
<keyword evidence="3" id="KW-0175">Coiled coil</keyword>
<protein>
    <submittedName>
        <fullName evidence="7">Efflux RND transporter periplasmic adaptor subunit</fullName>
    </submittedName>
</protein>
<evidence type="ECO:0000313" key="7">
    <source>
        <dbReference type="EMBL" id="RPD98552.1"/>
    </source>
</evidence>
<dbReference type="InterPro" id="IPR058648">
    <property type="entry name" value="HH_CzcB-like"/>
</dbReference>
<keyword evidence="2" id="KW-0813">Transport</keyword>
<dbReference type="OrthoDB" id="9814657at2"/>
<dbReference type="InterPro" id="IPR006143">
    <property type="entry name" value="RND_pump_MFP"/>
</dbReference>
<dbReference type="PANTHER" id="PTHR30097">
    <property type="entry name" value="CATION EFFLUX SYSTEM PROTEIN CUSB"/>
    <property type="match status" value="1"/>
</dbReference>
<dbReference type="PANTHER" id="PTHR30097:SF4">
    <property type="entry name" value="SLR6042 PROTEIN"/>
    <property type="match status" value="1"/>
</dbReference>
<feature type="coiled-coil region" evidence="3">
    <location>
        <begin position="111"/>
        <end position="138"/>
    </location>
</feature>
<evidence type="ECO:0000313" key="8">
    <source>
        <dbReference type="Proteomes" id="UP000270856"/>
    </source>
</evidence>
<evidence type="ECO:0000259" key="5">
    <source>
        <dbReference type="Pfam" id="PF25954"/>
    </source>
</evidence>
<organism evidence="7 8">
    <name type="scientific">Aureibaculum marinum</name>
    <dbReference type="NCBI Taxonomy" id="2487930"/>
    <lineage>
        <taxon>Bacteria</taxon>
        <taxon>Pseudomonadati</taxon>
        <taxon>Bacteroidota</taxon>
        <taxon>Flavobacteriia</taxon>
        <taxon>Flavobacteriales</taxon>
        <taxon>Flavobacteriaceae</taxon>
        <taxon>Aureibaculum</taxon>
    </lineage>
</organism>
<evidence type="ECO:0000256" key="1">
    <source>
        <dbReference type="ARBA" id="ARBA00009477"/>
    </source>
</evidence>
<name>A0A3N4NQA5_9FLAO</name>
<gene>
    <name evidence="7" type="ORF">EGM88_04995</name>
</gene>
<dbReference type="AlphaFoldDB" id="A0A3N4NQA5"/>
<dbReference type="SUPFAM" id="SSF111369">
    <property type="entry name" value="HlyD-like secretion proteins"/>
    <property type="match status" value="1"/>
</dbReference>
<dbReference type="Pfam" id="PF25973">
    <property type="entry name" value="BSH_CzcB"/>
    <property type="match status" value="1"/>
</dbReference>
<feature type="domain" description="CzcB-like alpha-helical hairpin" evidence="4">
    <location>
        <begin position="113"/>
        <end position="171"/>
    </location>
</feature>
<dbReference type="NCBIfam" id="TIGR01730">
    <property type="entry name" value="RND_mfp"/>
    <property type="match status" value="1"/>
</dbReference>
<dbReference type="Pfam" id="PF25893">
    <property type="entry name" value="HH_CzcB"/>
    <property type="match status" value="1"/>
</dbReference>
<comment type="similarity">
    <text evidence="1">Belongs to the membrane fusion protein (MFP) (TC 8.A.1) family.</text>
</comment>
<dbReference type="InterPro" id="IPR058647">
    <property type="entry name" value="BSH_CzcB-like"/>
</dbReference>
<dbReference type="Gene3D" id="2.40.420.20">
    <property type="match status" value="1"/>
</dbReference>
<dbReference type="GO" id="GO:0016020">
    <property type="term" value="C:membrane"/>
    <property type="evidence" value="ECO:0007669"/>
    <property type="project" value="InterPro"/>
</dbReference>
<dbReference type="RefSeq" id="WP_123896869.1">
    <property type="nucleotide sequence ID" value="NZ_RPFJ01000006.1"/>
</dbReference>
<dbReference type="Proteomes" id="UP000270856">
    <property type="component" value="Unassembled WGS sequence"/>
</dbReference>
<dbReference type="PROSITE" id="PS51257">
    <property type="entry name" value="PROKAR_LIPOPROTEIN"/>
    <property type="match status" value="1"/>
</dbReference>
<proteinExistence type="inferred from homology"/>
<evidence type="ECO:0000259" key="4">
    <source>
        <dbReference type="Pfam" id="PF25893"/>
    </source>
</evidence>
<feature type="domain" description="CzcB-like barrel-sandwich hybrid" evidence="6">
    <location>
        <begin position="76"/>
        <end position="221"/>
    </location>
</feature>
<dbReference type="InterPro" id="IPR058792">
    <property type="entry name" value="Beta-barrel_RND_2"/>
</dbReference>
<evidence type="ECO:0000256" key="3">
    <source>
        <dbReference type="SAM" id="Coils"/>
    </source>
</evidence>
<dbReference type="Pfam" id="PF25954">
    <property type="entry name" value="Beta-barrel_RND_2"/>
    <property type="match status" value="1"/>
</dbReference>
<dbReference type="GO" id="GO:0022857">
    <property type="term" value="F:transmembrane transporter activity"/>
    <property type="evidence" value="ECO:0007669"/>
    <property type="project" value="InterPro"/>
</dbReference>
<dbReference type="GO" id="GO:0060003">
    <property type="term" value="P:copper ion export"/>
    <property type="evidence" value="ECO:0007669"/>
    <property type="project" value="TreeGrafter"/>
</dbReference>
<reference evidence="7 8" key="1">
    <citation type="submission" date="2018-11" db="EMBL/GenBank/DDBJ databases">
        <title>Aureibaculum marinum gen. nov., sp. nov., a member of the family Flavobacteriaceae isolated from the Bohai Sea.</title>
        <authorList>
            <person name="Ji X."/>
        </authorList>
    </citation>
    <scope>NUCLEOTIDE SEQUENCE [LARGE SCALE GENOMIC DNA]</scope>
    <source>
        <strain evidence="7 8">BH-SD17</strain>
    </source>
</reference>
<feature type="domain" description="CusB-like beta-barrel" evidence="5">
    <location>
        <begin position="227"/>
        <end position="299"/>
    </location>
</feature>
<keyword evidence="8" id="KW-1185">Reference proteome</keyword>
<sequence length="375" mass="42116">MKKIYILIIILAFISCGTSDKQENENLLTSKDKNVVTVTNTQFKLEKMKLGKLSEQEFSNVINVNGIIDVPPQNKANVSTFLGGFIKNTPLLVGDEVKKGQLLVTIENTEFVELQQQYAEITEQLNFLKSEYNRQKTLYEENITSKKNYLKAESSYKSALAKSNGLRQKLKMMNINPTSVEQGNFTSQINLYAPINGTVSKVNVNNGSYVAPSDEILEIVDRDHLHLELTVFEKDILKIKKGQLVMFQIPEASDKIFKAEVHLVGNTINETNRTVKVHAHLDDEHANLIVGMFAEAKIINNSKISSALPTEAVGSIGNDYYVLVLHNKDANNFTFEKVKLEIGKQNEDYIEVLNSNDLKGKEILVRGAFMLLNEG</sequence>
<evidence type="ECO:0000256" key="2">
    <source>
        <dbReference type="ARBA" id="ARBA00022448"/>
    </source>
</evidence>
<comment type="caution">
    <text evidence="7">The sequence shown here is derived from an EMBL/GenBank/DDBJ whole genome shotgun (WGS) entry which is preliminary data.</text>
</comment>
<dbReference type="GO" id="GO:0030313">
    <property type="term" value="C:cell envelope"/>
    <property type="evidence" value="ECO:0007669"/>
    <property type="project" value="TreeGrafter"/>
</dbReference>
<dbReference type="Gene3D" id="2.40.50.100">
    <property type="match status" value="1"/>
</dbReference>
<dbReference type="GO" id="GO:0015679">
    <property type="term" value="P:plasma membrane copper ion transport"/>
    <property type="evidence" value="ECO:0007669"/>
    <property type="project" value="TreeGrafter"/>
</dbReference>
<dbReference type="EMBL" id="RPFJ01000006">
    <property type="protein sequence ID" value="RPD98552.1"/>
    <property type="molecule type" value="Genomic_DNA"/>
</dbReference>
<evidence type="ECO:0000259" key="6">
    <source>
        <dbReference type="Pfam" id="PF25973"/>
    </source>
</evidence>
<dbReference type="Gene3D" id="1.10.287.470">
    <property type="entry name" value="Helix hairpin bin"/>
    <property type="match status" value="1"/>
</dbReference>
<dbReference type="Gene3D" id="2.40.30.170">
    <property type="match status" value="1"/>
</dbReference>
<accession>A0A3N4NQA5</accession>